<dbReference type="AlphaFoldDB" id="A0A2J6PKC9"/>
<evidence type="ECO:0008006" key="3">
    <source>
        <dbReference type="Google" id="ProtNLM"/>
    </source>
</evidence>
<name>A0A2J6PKC9_9HELO</name>
<protein>
    <recommendedName>
        <fullName evidence="3">Heterokaryon incompatibility domain-containing protein</fullName>
    </recommendedName>
</protein>
<evidence type="ECO:0000313" key="2">
    <source>
        <dbReference type="Proteomes" id="UP000235672"/>
    </source>
</evidence>
<accession>A0A2J6PKC9</accession>
<proteinExistence type="predicted"/>
<gene>
    <name evidence="1" type="ORF">NA56DRAFT_583965</name>
</gene>
<evidence type="ECO:0000313" key="1">
    <source>
        <dbReference type="EMBL" id="PMD14326.1"/>
    </source>
</evidence>
<dbReference type="PANTHER" id="PTHR33112:SF16">
    <property type="entry name" value="HETEROKARYON INCOMPATIBILITY DOMAIN-CONTAINING PROTEIN"/>
    <property type="match status" value="1"/>
</dbReference>
<dbReference type="OrthoDB" id="3542833at2759"/>
<sequence length="368" mass="41758">MASIYSNCYLNLAATHSPDSNGGLFFQRWIPSFNSKLHPKRQSVLSHLVPIQEPTIDGTAKVFVRQGLENAHIDMLIVDGGDRVYSVVETAPLATRAWAYQERLLSPRTVNVHSAELTWDCGSTPSTFDCECGHLKDQEFDLGDFHALQRNSFVGKYSDILMAKEFILTTWFDVVTQFSRLRLIFARDRLPALAGIAKHVANKTQSRAPTWSWASVDLITKRPCSKWINYHFAYDYHGGQWIDDRFEILDWKCETVGSNPHGCVIGGHLLVTGAVMVMTFNYDIFYDLIHNEEESWYFDFDIFDKNNAYIAEGESIVAMLVGVQGDDCSAILLIPARKEDGKYKRVGIVGKRTYEDFEGAEEMEIDII</sequence>
<dbReference type="STRING" id="1745343.A0A2J6PKC9"/>
<keyword evidence="2" id="KW-1185">Reference proteome</keyword>
<reference evidence="1 2" key="1">
    <citation type="submission" date="2016-05" db="EMBL/GenBank/DDBJ databases">
        <title>A degradative enzymes factory behind the ericoid mycorrhizal symbiosis.</title>
        <authorList>
            <consortium name="DOE Joint Genome Institute"/>
            <person name="Martino E."/>
            <person name="Morin E."/>
            <person name="Grelet G."/>
            <person name="Kuo A."/>
            <person name="Kohler A."/>
            <person name="Daghino S."/>
            <person name="Barry K."/>
            <person name="Choi C."/>
            <person name="Cichocki N."/>
            <person name="Clum A."/>
            <person name="Copeland A."/>
            <person name="Hainaut M."/>
            <person name="Haridas S."/>
            <person name="Labutti K."/>
            <person name="Lindquist E."/>
            <person name="Lipzen A."/>
            <person name="Khouja H.-R."/>
            <person name="Murat C."/>
            <person name="Ohm R."/>
            <person name="Olson A."/>
            <person name="Spatafora J."/>
            <person name="Veneault-Fourrey C."/>
            <person name="Henrissat B."/>
            <person name="Grigoriev I."/>
            <person name="Martin F."/>
            <person name="Perotto S."/>
        </authorList>
    </citation>
    <scope>NUCLEOTIDE SEQUENCE [LARGE SCALE GENOMIC DNA]</scope>
    <source>
        <strain evidence="1 2">UAMH 7357</strain>
    </source>
</reference>
<dbReference type="EMBL" id="KZ613523">
    <property type="protein sequence ID" value="PMD14326.1"/>
    <property type="molecule type" value="Genomic_DNA"/>
</dbReference>
<organism evidence="1 2">
    <name type="scientific">Hyaloscypha hepaticicola</name>
    <dbReference type="NCBI Taxonomy" id="2082293"/>
    <lineage>
        <taxon>Eukaryota</taxon>
        <taxon>Fungi</taxon>
        <taxon>Dikarya</taxon>
        <taxon>Ascomycota</taxon>
        <taxon>Pezizomycotina</taxon>
        <taxon>Leotiomycetes</taxon>
        <taxon>Helotiales</taxon>
        <taxon>Hyaloscyphaceae</taxon>
        <taxon>Hyaloscypha</taxon>
    </lineage>
</organism>
<dbReference type="Proteomes" id="UP000235672">
    <property type="component" value="Unassembled WGS sequence"/>
</dbReference>
<dbReference type="PANTHER" id="PTHR33112">
    <property type="entry name" value="DOMAIN PROTEIN, PUTATIVE-RELATED"/>
    <property type="match status" value="1"/>
</dbReference>